<dbReference type="PANTHER" id="PTHR43214:SF38">
    <property type="entry name" value="NITRATE_NITRITE RESPONSE REGULATOR PROTEIN NARL"/>
    <property type="match status" value="1"/>
</dbReference>
<dbReference type="GO" id="GO:0000160">
    <property type="term" value="P:phosphorelay signal transduction system"/>
    <property type="evidence" value="ECO:0007669"/>
    <property type="project" value="InterPro"/>
</dbReference>
<sequence>MLIVDRDSMSSQLLADALVRSRKYDAAAIPSSKLLKMMNVQEVGMVVIGADLRPGTDGGMNLAELVSRAHPQTRIVILLDKASRGSIIGAFRSGARGVFSRQQTMTEFLECIDYVRKGCIWAGRKESDILLDALRNIPGPVASAAGNVHTLTSRELQVVQKAAQGKTNRVIAQELALSEHTVKNYLFRAFDKIGVSSRVELLFYLTIRGHTFSRSLDEDTPKPPSGERRASHTVRNRAIAPAALNAEPVQSDHETT</sequence>
<dbReference type="Pfam" id="PF00196">
    <property type="entry name" value="GerE"/>
    <property type="match status" value="1"/>
</dbReference>
<dbReference type="Proteomes" id="UP000253606">
    <property type="component" value="Chromosome"/>
</dbReference>
<evidence type="ECO:0000259" key="5">
    <source>
        <dbReference type="PROSITE" id="PS50110"/>
    </source>
</evidence>
<dbReference type="AlphaFoldDB" id="A0A2Z5FUY2"/>
<accession>A0A2Z5FUY2</accession>
<dbReference type="Gene3D" id="3.40.50.2300">
    <property type="match status" value="1"/>
</dbReference>
<evidence type="ECO:0000313" key="6">
    <source>
        <dbReference type="EMBL" id="AXC10560.1"/>
    </source>
</evidence>
<dbReference type="InterPro" id="IPR036388">
    <property type="entry name" value="WH-like_DNA-bd_sf"/>
</dbReference>
<evidence type="ECO:0000256" key="3">
    <source>
        <dbReference type="SAM" id="MobiDB-lite"/>
    </source>
</evidence>
<dbReference type="InterPro" id="IPR000792">
    <property type="entry name" value="Tscrpt_reg_LuxR_C"/>
</dbReference>
<reference evidence="6 7" key="1">
    <citation type="journal article" date="2018" name="Front. Microbiol.">
        <title>Hydrolytic Capabilities as a Key to Environmental Success: Chitinolytic and Cellulolytic Acidobacteria From Acidic Sub-arctic Soils and Boreal Peatlands.</title>
        <authorList>
            <person name="Belova S.E."/>
            <person name="Ravin N.V."/>
            <person name="Pankratov T.A."/>
            <person name="Rakitin A.L."/>
            <person name="Ivanova A.A."/>
            <person name="Beletsky A.V."/>
            <person name="Mardanov A.V."/>
            <person name="Sinninghe Damste J.S."/>
            <person name="Dedysh S.N."/>
        </authorList>
    </citation>
    <scope>NUCLEOTIDE SEQUENCE [LARGE SCALE GENOMIC DNA]</scope>
    <source>
        <strain evidence="6 7">SBC82</strain>
    </source>
</reference>
<dbReference type="PROSITE" id="PS50043">
    <property type="entry name" value="HTH_LUXR_2"/>
    <property type="match status" value="1"/>
</dbReference>
<feature type="domain" description="Response regulatory" evidence="5">
    <location>
        <begin position="1"/>
        <end position="116"/>
    </location>
</feature>
<dbReference type="InterPro" id="IPR039420">
    <property type="entry name" value="WalR-like"/>
</dbReference>
<feature type="domain" description="HTH luxR-type" evidence="4">
    <location>
        <begin position="144"/>
        <end position="209"/>
    </location>
</feature>
<dbReference type="PROSITE" id="PS50110">
    <property type="entry name" value="RESPONSE_REGULATORY"/>
    <property type="match status" value="1"/>
</dbReference>
<comment type="caution">
    <text evidence="2">Lacks conserved residue(s) required for the propagation of feature annotation.</text>
</comment>
<evidence type="ECO:0000256" key="1">
    <source>
        <dbReference type="ARBA" id="ARBA00023125"/>
    </source>
</evidence>
<proteinExistence type="predicted"/>
<feature type="region of interest" description="Disordered" evidence="3">
    <location>
        <begin position="214"/>
        <end position="256"/>
    </location>
</feature>
<dbReference type="GO" id="GO:0006355">
    <property type="term" value="P:regulation of DNA-templated transcription"/>
    <property type="evidence" value="ECO:0007669"/>
    <property type="project" value="InterPro"/>
</dbReference>
<evidence type="ECO:0000256" key="2">
    <source>
        <dbReference type="PROSITE-ProRule" id="PRU00169"/>
    </source>
</evidence>
<dbReference type="CDD" id="cd06170">
    <property type="entry name" value="LuxR_C_like"/>
    <property type="match status" value="1"/>
</dbReference>
<dbReference type="SMART" id="SM00421">
    <property type="entry name" value="HTH_LUXR"/>
    <property type="match status" value="1"/>
</dbReference>
<evidence type="ECO:0000313" key="7">
    <source>
        <dbReference type="Proteomes" id="UP000253606"/>
    </source>
</evidence>
<dbReference type="EMBL" id="CP030840">
    <property type="protein sequence ID" value="AXC10560.1"/>
    <property type="molecule type" value="Genomic_DNA"/>
</dbReference>
<dbReference type="PRINTS" id="PR00038">
    <property type="entry name" value="HTHLUXR"/>
</dbReference>
<protein>
    <submittedName>
        <fullName evidence="6">DNA-binding response regulator, LuxR family</fullName>
    </submittedName>
</protein>
<dbReference type="GO" id="GO:0003677">
    <property type="term" value="F:DNA binding"/>
    <property type="evidence" value="ECO:0007669"/>
    <property type="project" value="UniProtKB-KW"/>
</dbReference>
<dbReference type="InterPro" id="IPR011006">
    <property type="entry name" value="CheY-like_superfamily"/>
</dbReference>
<dbReference type="PANTHER" id="PTHR43214">
    <property type="entry name" value="TWO-COMPONENT RESPONSE REGULATOR"/>
    <property type="match status" value="1"/>
</dbReference>
<keyword evidence="7" id="KW-1185">Reference proteome</keyword>
<dbReference type="SUPFAM" id="SSF52172">
    <property type="entry name" value="CheY-like"/>
    <property type="match status" value="1"/>
</dbReference>
<organism evidence="6 7">
    <name type="scientific">Acidisarcina polymorpha</name>
    <dbReference type="NCBI Taxonomy" id="2211140"/>
    <lineage>
        <taxon>Bacteria</taxon>
        <taxon>Pseudomonadati</taxon>
        <taxon>Acidobacteriota</taxon>
        <taxon>Terriglobia</taxon>
        <taxon>Terriglobales</taxon>
        <taxon>Acidobacteriaceae</taxon>
        <taxon>Acidisarcina</taxon>
    </lineage>
</organism>
<feature type="compositionally biased region" description="Basic and acidic residues" evidence="3">
    <location>
        <begin position="215"/>
        <end position="230"/>
    </location>
</feature>
<dbReference type="PROSITE" id="PS00622">
    <property type="entry name" value="HTH_LUXR_1"/>
    <property type="match status" value="1"/>
</dbReference>
<dbReference type="SUPFAM" id="SSF46894">
    <property type="entry name" value="C-terminal effector domain of the bipartite response regulators"/>
    <property type="match status" value="1"/>
</dbReference>
<dbReference type="KEGG" id="abas:ACPOL_1212"/>
<gene>
    <name evidence="6" type="ORF">ACPOL_1212</name>
</gene>
<keyword evidence="1 6" id="KW-0238">DNA-binding</keyword>
<dbReference type="InterPro" id="IPR016032">
    <property type="entry name" value="Sig_transdc_resp-reg_C-effctor"/>
</dbReference>
<name>A0A2Z5FUY2_9BACT</name>
<dbReference type="Gene3D" id="1.10.10.10">
    <property type="entry name" value="Winged helix-like DNA-binding domain superfamily/Winged helix DNA-binding domain"/>
    <property type="match status" value="1"/>
</dbReference>
<evidence type="ECO:0000259" key="4">
    <source>
        <dbReference type="PROSITE" id="PS50043"/>
    </source>
</evidence>
<dbReference type="InterPro" id="IPR001789">
    <property type="entry name" value="Sig_transdc_resp-reg_receiver"/>
</dbReference>